<protein>
    <recommendedName>
        <fullName evidence="6">BTB domain-containing protein</fullName>
    </recommendedName>
</protein>
<dbReference type="Gene3D" id="2.60.210.10">
    <property type="entry name" value="Apoptosis, Tumor Necrosis Factor Receptor Associated Protein 2, Chain A"/>
    <property type="match status" value="1"/>
</dbReference>
<dbReference type="Pfam" id="PF00917">
    <property type="entry name" value="MATH"/>
    <property type="match status" value="1"/>
</dbReference>
<dbReference type="Gene3D" id="3.30.710.10">
    <property type="entry name" value="Potassium Channel Kv1.1, Chain A"/>
    <property type="match status" value="1"/>
</dbReference>
<dbReference type="Pfam" id="PF00651">
    <property type="entry name" value="BTB"/>
    <property type="match status" value="1"/>
</dbReference>
<dbReference type="InterPro" id="IPR000210">
    <property type="entry name" value="BTB/POZ_dom"/>
</dbReference>
<dbReference type="InterPro" id="IPR052664">
    <property type="entry name" value="BTB-MATH_domain_protein"/>
</dbReference>
<dbReference type="CDD" id="cd18186">
    <property type="entry name" value="BTB_POZ_ZBTB_KLHL-like"/>
    <property type="match status" value="1"/>
</dbReference>
<dbReference type="SMART" id="SM00061">
    <property type="entry name" value="MATH"/>
    <property type="match status" value="1"/>
</dbReference>
<feature type="domain" description="MATH" evidence="3">
    <location>
        <begin position="57"/>
        <end position="183"/>
    </location>
</feature>
<accession>A0A2G5VA13</accession>
<proteinExistence type="predicted"/>
<dbReference type="PROSITE" id="PS50144">
    <property type="entry name" value="MATH"/>
    <property type="match status" value="1"/>
</dbReference>
<dbReference type="InterPro" id="IPR002083">
    <property type="entry name" value="MATH/TRAF_dom"/>
</dbReference>
<dbReference type="SMART" id="SM00225">
    <property type="entry name" value="BTB"/>
    <property type="match status" value="1"/>
</dbReference>
<comment type="caution">
    <text evidence="4">The sequence shown here is derived from an EMBL/GenBank/DDBJ whole genome shotgun (WGS) entry which is preliminary data.</text>
</comment>
<dbReference type="PANTHER" id="PTHR22743">
    <property type="entry name" value="MEPRIN/TRAF-LIKE MATH FAMILY-C.ELEGANS"/>
    <property type="match status" value="1"/>
</dbReference>
<dbReference type="Proteomes" id="UP000230233">
    <property type="component" value="Chromosome II"/>
</dbReference>
<dbReference type="AlphaFoldDB" id="A0A2G5VA13"/>
<evidence type="ECO:0008006" key="6">
    <source>
        <dbReference type="Google" id="ProtNLM"/>
    </source>
</evidence>
<dbReference type="InterPro" id="IPR008974">
    <property type="entry name" value="TRAF-like"/>
</dbReference>
<organism evidence="4 5">
    <name type="scientific">Caenorhabditis nigoni</name>
    <dbReference type="NCBI Taxonomy" id="1611254"/>
    <lineage>
        <taxon>Eukaryota</taxon>
        <taxon>Metazoa</taxon>
        <taxon>Ecdysozoa</taxon>
        <taxon>Nematoda</taxon>
        <taxon>Chromadorea</taxon>
        <taxon>Rhabditida</taxon>
        <taxon>Rhabditina</taxon>
        <taxon>Rhabditomorpha</taxon>
        <taxon>Rhabditoidea</taxon>
        <taxon>Rhabditidae</taxon>
        <taxon>Peloderinae</taxon>
        <taxon>Caenorhabditis</taxon>
    </lineage>
</organism>
<dbReference type="CDD" id="cd00121">
    <property type="entry name" value="MATH"/>
    <property type="match status" value="1"/>
</dbReference>
<evidence type="ECO:0000259" key="2">
    <source>
        <dbReference type="PROSITE" id="PS50097"/>
    </source>
</evidence>
<dbReference type="PANTHER" id="PTHR22743:SF165">
    <property type="entry name" value="BTB AND MATH DOMAIN CONTAINING-RELATED"/>
    <property type="match status" value="1"/>
</dbReference>
<evidence type="ECO:0000256" key="1">
    <source>
        <dbReference type="SAM" id="Coils"/>
    </source>
</evidence>
<dbReference type="InterPro" id="IPR011333">
    <property type="entry name" value="SKP1/BTB/POZ_sf"/>
</dbReference>
<dbReference type="SUPFAM" id="SSF54695">
    <property type="entry name" value="POZ domain"/>
    <property type="match status" value="1"/>
</dbReference>
<evidence type="ECO:0000313" key="4">
    <source>
        <dbReference type="EMBL" id="PIC48580.1"/>
    </source>
</evidence>
<sequence>MRTELIAATEEIKKHQKHSLQELESKIEDVKKENKKNLDEISEKLQSIENSEKSDNTTSFFPISEKIFKLKHVFKTVNEFQENVFNVGGEEDHYNVKWCISAKRSNGHLGLFVRCEPIAPADKWSIRTKFECKIVGIKQHYITRAWETCYRTSGGLGFHKFIDWESMKRWYLLNGDLTVEVNAEIVEEAGLRKKKIRKFDGSQKDVSDVILVVRDTKFYVLKTFLASQSSVFKALLFGKFSESEQSEVTLNGIDPHDFHYFLEVLYGESAIDESNIENIVVLADMYDAPTAMRRCEEFLLKESKKALEKKLEIATRHHLEDLKKKCMNEITTTVVQKKAKVTKKNPLRKLLCLS</sequence>
<keyword evidence="5" id="KW-1185">Reference proteome</keyword>
<dbReference type="EMBL" id="PDUG01000002">
    <property type="protein sequence ID" value="PIC48580.1"/>
    <property type="molecule type" value="Genomic_DNA"/>
</dbReference>
<feature type="domain" description="BTB" evidence="2">
    <location>
        <begin position="207"/>
        <end position="266"/>
    </location>
</feature>
<evidence type="ECO:0000313" key="5">
    <source>
        <dbReference type="Proteomes" id="UP000230233"/>
    </source>
</evidence>
<feature type="coiled-coil region" evidence="1">
    <location>
        <begin position="6"/>
        <end position="51"/>
    </location>
</feature>
<name>A0A2G5VA13_9PELO</name>
<keyword evidence="1" id="KW-0175">Coiled coil</keyword>
<dbReference type="SUPFAM" id="SSF49599">
    <property type="entry name" value="TRAF domain-like"/>
    <property type="match status" value="1"/>
</dbReference>
<reference evidence="5" key="1">
    <citation type="submission" date="2017-10" db="EMBL/GenBank/DDBJ databases">
        <title>Rapid genome shrinkage in a self-fertile nematode reveals novel sperm competition proteins.</title>
        <authorList>
            <person name="Yin D."/>
            <person name="Schwarz E.M."/>
            <person name="Thomas C.G."/>
            <person name="Felde R.L."/>
            <person name="Korf I.F."/>
            <person name="Cutter A.D."/>
            <person name="Schartner C.M."/>
            <person name="Ralston E.J."/>
            <person name="Meyer B.J."/>
            <person name="Haag E.S."/>
        </authorList>
    </citation>
    <scope>NUCLEOTIDE SEQUENCE [LARGE SCALE GENOMIC DNA]</scope>
    <source>
        <strain evidence="5">JU1422</strain>
    </source>
</reference>
<dbReference type="PROSITE" id="PS50097">
    <property type="entry name" value="BTB"/>
    <property type="match status" value="1"/>
</dbReference>
<evidence type="ECO:0000259" key="3">
    <source>
        <dbReference type="PROSITE" id="PS50144"/>
    </source>
</evidence>
<gene>
    <name evidence="4" type="primary">Cnig_chr_II.g7498</name>
    <name evidence="4" type="ORF">B9Z55_007498</name>
</gene>